<comment type="catalytic activity">
    <reaction evidence="10">
        <text>12-octadecanoyloxy-octadecanoate + H2O = 12-hydroxyoctadecanoate + octadecanoate + H(+)</text>
        <dbReference type="Rhea" id="RHEA:52080"/>
        <dbReference type="ChEBI" id="CHEBI:15377"/>
        <dbReference type="ChEBI" id="CHEBI:15378"/>
        <dbReference type="ChEBI" id="CHEBI:25629"/>
        <dbReference type="ChEBI" id="CHEBI:84201"/>
        <dbReference type="ChEBI" id="CHEBI:136330"/>
    </reaction>
    <physiologicalReaction direction="left-to-right" evidence="10">
        <dbReference type="Rhea" id="RHEA:52081"/>
    </physiologicalReaction>
</comment>
<dbReference type="Proteomes" id="UP000000589">
    <property type="component" value="Chromosome 13"/>
</dbReference>
<dbReference type="GeneTree" id="ENSGT00940000158284"/>
<sequence>MTKTTTCVYHFLVLNWYIFLNYHIPQIGRNEEKLREFHDGGRSKYLTLLNLLLQAIFFGVACLDDVLKRVIGRKDIKFVTSFRDLLFTTMAFPISTFVFLVFWTLFHYDRSLVYPKGLDDFFPAWVNHAMISTTTSSFTDREAITSSAREPGSSPSTGPLWSIPPYFPFHCLKPSSDHTTIHRRS</sequence>
<evidence type="ECO:0000256" key="9">
    <source>
        <dbReference type="ARBA" id="ARBA00047863"/>
    </source>
</evidence>
<organism evidence="18 20">
    <name type="scientific">Mus musculus</name>
    <name type="common">Mouse</name>
    <dbReference type="NCBI Taxonomy" id="10090"/>
    <lineage>
        <taxon>Eukaryota</taxon>
        <taxon>Metazoa</taxon>
        <taxon>Chordata</taxon>
        <taxon>Craniata</taxon>
        <taxon>Vertebrata</taxon>
        <taxon>Euteleostomi</taxon>
        <taxon>Mammalia</taxon>
        <taxon>Eutheria</taxon>
        <taxon>Euarchontoglires</taxon>
        <taxon>Glires</taxon>
        <taxon>Rodentia</taxon>
        <taxon>Myomorpha</taxon>
        <taxon>Muroidea</taxon>
        <taxon>Muridae</taxon>
        <taxon>Murinae</taxon>
        <taxon>Mus</taxon>
        <taxon>Mus</taxon>
    </lineage>
</organism>
<comment type="catalytic activity">
    <reaction evidence="7">
        <text>12-hexadecanoyloxy-octadecanoate + H2O = 12-hydroxyoctadecanoate + hexadecanoate + H(+)</text>
        <dbReference type="Rhea" id="RHEA:52056"/>
        <dbReference type="ChEBI" id="CHEBI:7896"/>
        <dbReference type="ChEBI" id="CHEBI:15377"/>
        <dbReference type="ChEBI" id="CHEBI:15378"/>
        <dbReference type="ChEBI" id="CHEBI:83677"/>
        <dbReference type="ChEBI" id="CHEBI:84201"/>
    </reaction>
    <physiologicalReaction direction="left-to-right" evidence="7">
        <dbReference type="Rhea" id="RHEA:52057"/>
    </physiologicalReaction>
</comment>
<protein>
    <submittedName>
        <fullName evidence="18">Androgen dependent TFPI regulating protein</fullName>
    </submittedName>
</protein>
<evidence type="ECO:0000256" key="13">
    <source>
        <dbReference type="ARBA" id="ARBA00049221"/>
    </source>
</evidence>
<evidence type="ECO:0000256" key="17">
    <source>
        <dbReference type="SAM" id="Phobius"/>
    </source>
</evidence>
<evidence type="ECO:0000256" key="2">
    <source>
        <dbReference type="ARBA" id="ARBA00004127"/>
    </source>
</evidence>
<evidence type="ECO:0000256" key="11">
    <source>
        <dbReference type="ARBA" id="ARBA00048701"/>
    </source>
</evidence>
<comment type="catalytic activity">
    <reaction evidence="9">
        <text>9-hexadecanoyloxy-octadecanoate + H2O = 9-hydroxy-octadecanoate + hexadecanoate + H(+)</text>
        <dbReference type="Rhea" id="RHEA:52052"/>
        <dbReference type="ChEBI" id="CHEBI:7896"/>
        <dbReference type="ChEBI" id="CHEBI:15377"/>
        <dbReference type="ChEBI" id="CHEBI:15378"/>
        <dbReference type="ChEBI" id="CHEBI:83670"/>
        <dbReference type="ChEBI" id="CHEBI:136286"/>
    </reaction>
    <physiologicalReaction direction="left-to-right" evidence="9">
        <dbReference type="Rhea" id="RHEA:52053"/>
    </physiologicalReaction>
</comment>
<comment type="catalytic activity">
    <reaction evidence="16">
        <text>12-(9Z-hexadecenoyloxy)-octadecanoate + H2O = 12-hydroxyoctadecanoate + (9Z)-hexadecenoate + H(+)</text>
        <dbReference type="Rhea" id="RHEA:52072"/>
        <dbReference type="ChEBI" id="CHEBI:15377"/>
        <dbReference type="ChEBI" id="CHEBI:15378"/>
        <dbReference type="ChEBI" id="CHEBI:32372"/>
        <dbReference type="ChEBI" id="CHEBI:84201"/>
        <dbReference type="ChEBI" id="CHEBI:136312"/>
    </reaction>
    <physiologicalReaction direction="left-to-right" evidence="16">
        <dbReference type="Rhea" id="RHEA:52073"/>
    </physiologicalReaction>
</comment>
<dbReference type="AGR" id="MGI:1924596"/>
<dbReference type="GO" id="GO:0016020">
    <property type="term" value="C:membrane"/>
    <property type="evidence" value="ECO:0007669"/>
    <property type="project" value="InterPro"/>
</dbReference>
<dbReference type="Pfam" id="PF04750">
    <property type="entry name" value="Far-17a_AIG1"/>
    <property type="match status" value="1"/>
</dbReference>
<keyword evidence="5 17" id="KW-1133">Transmembrane helix</keyword>
<keyword evidence="6 17" id="KW-0472">Membrane</keyword>
<evidence type="ECO:0000256" key="15">
    <source>
        <dbReference type="ARBA" id="ARBA00049322"/>
    </source>
</evidence>
<comment type="catalytic activity">
    <reaction evidence="12">
        <text>9-(9Z-octadecenoyloxy)-octadecanoate + H2O = 9-hydroxy-octadecanoate + (9Z)-octadecenoate + H(+)</text>
        <dbReference type="Rhea" id="RHEA:52048"/>
        <dbReference type="ChEBI" id="CHEBI:15377"/>
        <dbReference type="ChEBI" id="CHEBI:15378"/>
        <dbReference type="ChEBI" id="CHEBI:30823"/>
        <dbReference type="ChEBI" id="CHEBI:136282"/>
        <dbReference type="ChEBI" id="CHEBI:136286"/>
    </reaction>
    <physiologicalReaction direction="left-to-right" evidence="12">
        <dbReference type="Rhea" id="RHEA:52049"/>
    </physiologicalReaction>
</comment>
<feature type="transmembrane region" description="Helical" evidence="17">
    <location>
        <begin position="7"/>
        <end position="25"/>
    </location>
</feature>
<comment type="catalytic activity">
    <reaction evidence="8">
        <text>13-octadecanoyloxy-octadecanoate + H2O = 13-hydroxy-octadecanoate + octadecanoate + H(+)</text>
        <dbReference type="Rhea" id="RHEA:52084"/>
        <dbReference type="ChEBI" id="CHEBI:15377"/>
        <dbReference type="ChEBI" id="CHEBI:15378"/>
        <dbReference type="ChEBI" id="CHEBI:25629"/>
        <dbReference type="ChEBI" id="CHEBI:136304"/>
        <dbReference type="ChEBI" id="CHEBI:136335"/>
    </reaction>
    <physiologicalReaction direction="left-to-right" evidence="8">
        <dbReference type="Rhea" id="RHEA:52085"/>
    </physiologicalReaction>
</comment>
<dbReference type="Bgee" id="ENSMUSG00000058022">
    <property type="expression patterns" value="Expressed in left lobe of liver and 104 other cell types or tissues"/>
</dbReference>
<dbReference type="InterPro" id="IPR006838">
    <property type="entry name" value="ADTRP_AIG1"/>
</dbReference>
<evidence type="ECO:0000313" key="18">
    <source>
        <dbReference type="Ensembl" id="ENSMUSP00000152611.2"/>
    </source>
</evidence>
<comment type="catalytic activity">
    <reaction evidence="15">
        <text>13-(9Z-hexadecenoyloxy)-octadecanoate + H2O = 13-hydroxy-octadecanoate + (9Z)-hexadecenoate + H(+)</text>
        <dbReference type="Rhea" id="RHEA:52076"/>
        <dbReference type="ChEBI" id="CHEBI:15377"/>
        <dbReference type="ChEBI" id="CHEBI:15378"/>
        <dbReference type="ChEBI" id="CHEBI:32372"/>
        <dbReference type="ChEBI" id="CHEBI:136304"/>
        <dbReference type="ChEBI" id="CHEBI:136315"/>
    </reaction>
    <physiologicalReaction direction="left-to-right" evidence="15">
        <dbReference type="Rhea" id="RHEA:52077"/>
    </physiologicalReaction>
</comment>
<reference evidence="18" key="3">
    <citation type="submission" date="2025-08" db="UniProtKB">
        <authorList>
            <consortium name="Ensembl"/>
        </authorList>
    </citation>
    <scope>IDENTIFICATION</scope>
    <source>
        <strain evidence="18">C57BL/6J</strain>
    </source>
</reference>
<evidence type="ECO:0000256" key="7">
    <source>
        <dbReference type="ARBA" id="ARBA00047368"/>
    </source>
</evidence>
<dbReference type="PANTHER" id="PTHR10989:SF17">
    <property type="entry name" value="ANDROGEN-DEPENDENT TFPI-REGULATING PROTEIN"/>
    <property type="match status" value="1"/>
</dbReference>
<dbReference type="VEuPathDB" id="HostDB:ENSMUSG00000058022"/>
<dbReference type="MGI" id="MGI:1924596">
    <property type="gene designation" value="Adtrp"/>
</dbReference>
<gene>
    <name evidence="18 19" type="primary">Adtrp</name>
</gene>
<keyword evidence="20" id="KW-1185">Reference proteome</keyword>
<comment type="catalytic activity">
    <reaction evidence="13">
        <text>9-octadecanoyloxy-octadecanoate + H2O = 9-hydroxy-octadecanoate + octadecanoate + H(+)</text>
        <dbReference type="Rhea" id="RHEA:52096"/>
        <dbReference type="ChEBI" id="CHEBI:15377"/>
        <dbReference type="ChEBI" id="CHEBI:15378"/>
        <dbReference type="ChEBI" id="CHEBI:25629"/>
        <dbReference type="ChEBI" id="CHEBI:136286"/>
        <dbReference type="ChEBI" id="CHEBI:136373"/>
    </reaction>
    <physiologicalReaction direction="left-to-right" evidence="13">
        <dbReference type="Rhea" id="RHEA:52097"/>
    </physiologicalReaction>
</comment>
<comment type="catalytic activity">
    <reaction evidence="11">
        <text>12-(9Z-octadecenoyloxy)-octadecanoate + H2O = 12-hydroxyoctadecanoate + (9Z)-octadecenoate + H(+)</text>
        <dbReference type="Rhea" id="RHEA:52060"/>
        <dbReference type="ChEBI" id="CHEBI:15377"/>
        <dbReference type="ChEBI" id="CHEBI:15378"/>
        <dbReference type="ChEBI" id="CHEBI:30823"/>
        <dbReference type="ChEBI" id="CHEBI:84201"/>
        <dbReference type="ChEBI" id="CHEBI:136302"/>
    </reaction>
    <physiologicalReaction direction="left-to-right" evidence="11">
        <dbReference type="Rhea" id="RHEA:52061"/>
    </physiologicalReaction>
</comment>
<evidence type="ECO:0000313" key="20">
    <source>
        <dbReference type="Proteomes" id="UP000000589"/>
    </source>
</evidence>
<comment type="subcellular location">
    <subcellularLocation>
        <location evidence="2">Endomembrane system</location>
        <topology evidence="2">Multi-pass membrane protein</topology>
    </subcellularLocation>
</comment>
<evidence type="ECO:0000256" key="14">
    <source>
        <dbReference type="ARBA" id="ARBA00049296"/>
    </source>
</evidence>
<feature type="transmembrane region" description="Helical" evidence="17">
    <location>
        <begin position="45"/>
        <end position="64"/>
    </location>
</feature>
<evidence type="ECO:0000256" key="3">
    <source>
        <dbReference type="ARBA" id="ARBA00009300"/>
    </source>
</evidence>
<dbReference type="AlphaFoldDB" id="A0A1Y7VMA9"/>
<reference evidence="18 20" key="2">
    <citation type="journal article" date="2011" name="PLoS Biol.">
        <title>Modernizing reference genome assemblies.</title>
        <authorList>
            <person name="Church D.M."/>
            <person name="Schneider V.A."/>
            <person name="Graves T."/>
            <person name="Auger K."/>
            <person name="Cunningham F."/>
            <person name="Bouk N."/>
            <person name="Chen H.C."/>
            <person name="Agarwala R."/>
            <person name="McLaren W.M."/>
            <person name="Ritchie G.R."/>
            <person name="Albracht D."/>
            <person name="Kremitzki M."/>
            <person name="Rock S."/>
            <person name="Kotkiewicz H."/>
            <person name="Kremitzki C."/>
            <person name="Wollam A."/>
            <person name="Trani L."/>
            <person name="Fulton L."/>
            <person name="Fulton R."/>
            <person name="Matthews L."/>
            <person name="Whitehead S."/>
            <person name="Chow W."/>
            <person name="Torrance J."/>
            <person name="Dunn M."/>
            <person name="Harden G."/>
            <person name="Threadgold G."/>
            <person name="Wood J."/>
            <person name="Collins J."/>
            <person name="Heath P."/>
            <person name="Griffiths G."/>
            <person name="Pelan S."/>
            <person name="Grafham D."/>
            <person name="Eichler E.E."/>
            <person name="Weinstock G."/>
            <person name="Mardis E.R."/>
            <person name="Wilson R.K."/>
            <person name="Howe K."/>
            <person name="Flicek P."/>
            <person name="Hubbard T."/>
        </authorList>
    </citation>
    <scope>NUCLEOTIDE SEQUENCE [LARGE SCALE GENOMIC DNA]</scope>
    <source>
        <strain evidence="18 20">C57BL/6J</strain>
    </source>
</reference>
<accession>A0A1Y7VMA9</accession>
<evidence type="ECO:0000256" key="8">
    <source>
        <dbReference type="ARBA" id="ARBA00047427"/>
    </source>
</evidence>
<evidence type="ECO:0000256" key="1">
    <source>
        <dbReference type="ARBA" id="ARBA00000923"/>
    </source>
</evidence>
<comment type="catalytic activity">
    <reaction evidence="14">
        <text>13-(9Z-octadecenoyloxy)-octadecanoate + H2O = 13-hydroxy-octadecanoate + (9Z)-octadecenoate + H(+)</text>
        <dbReference type="Rhea" id="RHEA:52064"/>
        <dbReference type="ChEBI" id="CHEBI:15377"/>
        <dbReference type="ChEBI" id="CHEBI:15378"/>
        <dbReference type="ChEBI" id="CHEBI:30823"/>
        <dbReference type="ChEBI" id="CHEBI:136303"/>
        <dbReference type="ChEBI" id="CHEBI:136304"/>
    </reaction>
    <physiologicalReaction direction="left-to-right" evidence="14">
        <dbReference type="Rhea" id="RHEA:52065"/>
    </physiologicalReaction>
</comment>
<dbReference type="Ensembl" id="ENSMUST00000220680.2">
    <property type="protein sequence ID" value="ENSMUSP00000152611.2"/>
    <property type="gene ID" value="ENSMUSG00000058022.16"/>
</dbReference>
<keyword evidence="4 17" id="KW-0812">Transmembrane</keyword>
<feature type="transmembrane region" description="Helical" evidence="17">
    <location>
        <begin position="85"/>
        <end position="106"/>
    </location>
</feature>
<dbReference type="PANTHER" id="PTHR10989">
    <property type="entry name" value="ANDROGEN-INDUCED PROTEIN 1-RELATED"/>
    <property type="match status" value="1"/>
</dbReference>
<reference evidence="18 20" key="1">
    <citation type="journal article" date="2009" name="PLoS Biol.">
        <title>Lineage-specific biology revealed by a finished genome assembly of the mouse.</title>
        <authorList>
            <consortium name="Mouse Genome Sequencing Consortium"/>
            <person name="Church D.M."/>
            <person name="Goodstadt L."/>
            <person name="Hillier L.W."/>
            <person name="Zody M.C."/>
            <person name="Goldstein S."/>
            <person name="She X."/>
            <person name="Bult C.J."/>
            <person name="Agarwala R."/>
            <person name="Cherry J.L."/>
            <person name="DiCuccio M."/>
            <person name="Hlavina W."/>
            <person name="Kapustin Y."/>
            <person name="Meric P."/>
            <person name="Maglott D."/>
            <person name="Birtle Z."/>
            <person name="Marques A.C."/>
            <person name="Graves T."/>
            <person name="Zhou S."/>
            <person name="Teague B."/>
            <person name="Potamousis K."/>
            <person name="Churas C."/>
            <person name="Place M."/>
            <person name="Herschleb J."/>
            <person name="Runnheim R."/>
            <person name="Forrest D."/>
            <person name="Amos-Landgraf J."/>
            <person name="Schwartz D.C."/>
            <person name="Cheng Z."/>
            <person name="Lindblad-Toh K."/>
            <person name="Eichler E.E."/>
            <person name="Ponting C.P."/>
        </authorList>
    </citation>
    <scope>NUCLEOTIDE SEQUENCE [LARGE SCALE GENOMIC DNA]</scope>
    <source>
        <strain evidence="18 20">C57BL/6J</strain>
    </source>
</reference>
<evidence type="ECO:0000256" key="6">
    <source>
        <dbReference type="ARBA" id="ARBA00023136"/>
    </source>
</evidence>
<evidence type="ECO:0000256" key="4">
    <source>
        <dbReference type="ARBA" id="ARBA00022692"/>
    </source>
</evidence>
<evidence type="ECO:0000313" key="19">
    <source>
        <dbReference type="MGI" id="MGI:1924596"/>
    </source>
</evidence>
<dbReference type="GO" id="GO:0012505">
    <property type="term" value="C:endomembrane system"/>
    <property type="evidence" value="ECO:0007669"/>
    <property type="project" value="UniProtKB-SubCell"/>
</dbReference>
<evidence type="ECO:0000256" key="16">
    <source>
        <dbReference type="ARBA" id="ARBA00049428"/>
    </source>
</evidence>
<proteinExistence type="inferred from homology"/>
<dbReference type="jPOST" id="A0A1Y7VMA9"/>
<evidence type="ECO:0000256" key="5">
    <source>
        <dbReference type="ARBA" id="ARBA00022989"/>
    </source>
</evidence>
<dbReference type="ExpressionAtlas" id="A0A1Y7VMA9">
    <property type="expression patterns" value="baseline and differential"/>
</dbReference>
<evidence type="ECO:0000256" key="12">
    <source>
        <dbReference type="ARBA" id="ARBA00048800"/>
    </source>
</evidence>
<reference evidence="18" key="4">
    <citation type="submission" date="2025-09" db="UniProtKB">
        <authorList>
            <consortium name="Ensembl"/>
        </authorList>
    </citation>
    <scope>IDENTIFICATION</scope>
    <source>
        <strain evidence="18">C57BL/6J</strain>
    </source>
</reference>
<evidence type="ECO:0000256" key="10">
    <source>
        <dbReference type="ARBA" id="ARBA00048680"/>
    </source>
</evidence>
<comment type="similarity">
    <text evidence="3">Belongs to the AIG1 family.</text>
</comment>
<dbReference type="Antibodypedia" id="63585">
    <property type="antibodies" value="3 antibodies from 3 providers"/>
</dbReference>
<comment type="catalytic activity">
    <reaction evidence="1">
        <text>9-(9Z-hexadecenoyloxy)-octadecanoate + H2O = (9Z)-hexadecenoate + 9-hydroxy-octadecanoate + H(+)</text>
        <dbReference type="Rhea" id="RHEA:52068"/>
        <dbReference type="ChEBI" id="CHEBI:15377"/>
        <dbReference type="ChEBI" id="CHEBI:15378"/>
        <dbReference type="ChEBI" id="CHEBI:32372"/>
        <dbReference type="ChEBI" id="CHEBI:136286"/>
        <dbReference type="ChEBI" id="CHEBI:136309"/>
    </reaction>
    <physiologicalReaction direction="left-to-right" evidence="1">
        <dbReference type="Rhea" id="RHEA:52069"/>
    </physiologicalReaction>
</comment>
<name>A0A1Y7VMA9_MOUSE</name>